<dbReference type="Proteomes" id="UP000827092">
    <property type="component" value="Unassembled WGS sequence"/>
</dbReference>
<name>A0AAV6VT71_9ARAC</name>
<proteinExistence type="predicted"/>
<feature type="region of interest" description="Disordered" evidence="1">
    <location>
        <begin position="1"/>
        <end position="23"/>
    </location>
</feature>
<dbReference type="EMBL" id="JAFNEN010000020">
    <property type="protein sequence ID" value="KAG8200112.1"/>
    <property type="molecule type" value="Genomic_DNA"/>
</dbReference>
<organism evidence="2 3">
    <name type="scientific">Oedothorax gibbosus</name>
    <dbReference type="NCBI Taxonomy" id="931172"/>
    <lineage>
        <taxon>Eukaryota</taxon>
        <taxon>Metazoa</taxon>
        <taxon>Ecdysozoa</taxon>
        <taxon>Arthropoda</taxon>
        <taxon>Chelicerata</taxon>
        <taxon>Arachnida</taxon>
        <taxon>Araneae</taxon>
        <taxon>Araneomorphae</taxon>
        <taxon>Entelegynae</taxon>
        <taxon>Araneoidea</taxon>
        <taxon>Linyphiidae</taxon>
        <taxon>Erigoninae</taxon>
        <taxon>Oedothorax</taxon>
    </lineage>
</organism>
<accession>A0AAV6VT71</accession>
<evidence type="ECO:0000313" key="3">
    <source>
        <dbReference type="Proteomes" id="UP000827092"/>
    </source>
</evidence>
<keyword evidence="3" id="KW-1185">Reference proteome</keyword>
<sequence length="83" mass="9239">MKSLRTLIPLPPNTTAHKRTQSSTLTIPQNLTFPSELSSERSAIRLTLTGKVSYARAFNGFCVWVLVTRGACAFGDNRPFEMH</sequence>
<comment type="caution">
    <text evidence="2">The sequence shown here is derived from an EMBL/GenBank/DDBJ whole genome shotgun (WGS) entry which is preliminary data.</text>
</comment>
<gene>
    <name evidence="2" type="ORF">JTE90_001963</name>
</gene>
<evidence type="ECO:0000313" key="2">
    <source>
        <dbReference type="EMBL" id="KAG8200112.1"/>
    </source>
</evidence>
<evidence type="ECO:0000256" key="1">
    <source>
        <dbReference type="SAM" id="MobiDB-lite"/>
    </source>
</evidence>
<protein>
    <submittedName>
        <fullName evidence="2">Uncharacterized protein</fullName>
    </submittedName>
</protein>
<dbReference type="AlphaFoldDB" id="A0AAV6VT71"/>
<reference evidence="2 3" key="1">
    <citation type="journal article" date="2022" name="Nat. Ecol. Evol.">
        <title>A masculinizing supergene underlies an exaggerated male reproductive morph in a spider.</title>
        <authorList>
            <person name="Hendrickx F."/>
            <person name="De Corte Z."/>
            <person name="Sonet G."/>
            <person name="Van Belleghem S.M."/>
            <person name="Kostlbacher S."/>
            <person name="Vangestel C."/>
        </authorList>
    </citation>
    <scope>NUCLEOTIDE SEQUENCE [LARGE SCALE GENOMIC DNA]</scope>
    <source>
        <strain evidence="2">W744_W776</strain>
    </source>
</reference>